<dbReference type="InterPro" id="IPR035234">
    <property type="entry name" value="IgGFc-bd_N"/>
</dbReference>
<reference evidence="2" key="1">
    <citation type="submission" date="2020-06" db="EMBL/GenBank/DDBJ databases">
        <title>Draft genome of Bugula neritina, a colonial animal packing powerful symbionts and potential medicines.</title>
        <authorList>
            <person name="Rayko M."/>
        </authorList>
    </citation>
    <scope>NUCLEOTIDE SEQUENCE [LARGE SCALE GENOMIC DNA]</scope>
    <source>
        <strain evidence="2">Kwan_BN1</strain>
    </source>
</reference>
<comment type="caution">
    <text evidence="2">The sequence shown here is derived from an EMBL/GenBank/DDBJ whole genome shotgun (WGS) entry which is preliminary data.</text>
</comment>
<gene>
    <name evidence="2" type="ORF">EB796_010740</name>
</gene>
<proteinExistence type="predicted"/>
<dbReference type="PANTHER" id="PTHR46534">
    <property type="entry name" value="IGGFC_BINDING DOMAIN-CONTAINING PROTEIN"/>
    <property type="match status" value="1"/>
</dbReference>
<feature type="domain" description="IgGFc-binding protein N-terminal" evidence="1">
    <location>
        <begin position="304"/>
        <end position="607"/>
    </location>
</feature>
<dbReference type="EMBL" id="VXIV02001652">
    <property type="protein sequence ID" value="KAF6030948.1"/>
    <property type="molecule type" value="Genomic_DNA"/>
</dbReference>
<dbReference type="OrthoDB" id="10005154at2759"/>
<evidence type="ECO:0000313" key="3">
    <source>
        <dbReference type="Proteomes" id="UP000593567"/>
    </source>
</evidence>
<evidence type="ECO:0000259" key="1">
    <source>
        <dbReference type="Pfam" id="PF17517"/>
    </source>
</evidence>
<dbReference type="Proteomes" id="UP000593567">
    <property type="component" value="Unassembled WGS sequence"/>
</dbReference>
<evidence type="ECO:0000313" key="2">
    <source>
        <dbReference type="EMBL" id="KAF6030948.1"/>
    </source>
</evidence>
<dbReference type="PANTHER" id="PTHR46534:SF1">
    <property type="entry name" value="IGGFC-BINDING PROTEIN N-TERMINAL DOMAIN-CONTAINING PROTEIN"/>
    <property type="match status" value="1"/>
</dbReference>
<dbReference type="Pfam" id="PF17517">
    <property type="entry name" value="IgGFc_binding"/>
    <property type="match status" value="2"/>
</dbReference>
<protein>
    <recommendedName>
        <fullName evidence="1">IgGFc-binding protein N-terminal domain-containing protein</fullName>
    </recommendedName>
</protein>
<feature type="domain" description="IgGFc-binding protein N-terminal" evidence="1">
    <location>
        <begin position="10"/>
        <end position="143"/>
    </location>
</feature>
<keyword evidence="3" id="KW-1185">Reference proteome</keyword>
<dbReference type="AlphaFoldDB" id="A0A7J7K042"/>
<sequence length="623" mass="68193">MQRDFQQIEVGSFQYSHIQSTRPVQVFQYVKTTANKDTDNADPAMMLIPPVEQWSRNYQFVTPRTGQEAPGGGFEPFQTFVMIAIARNDRDGLRLDGVPLNNPSWVPLTGIAISATQIEIGTVGRHSLTHIDEGVYFQALMYGRADRESYALPLVAQGCVPTTQTDGDNIDNDCDGSIDEEVCNGIDDDIDGVVDEDCGDGDASGTEFYVTYMENTVEYPQDLDLELYIAVVGSERATVTVRVPLFDEPSYDMTTMVEPGVVQGYGLTHRLRNLNQGISGKTIYVRASSDVVVYGVNKEKFSNDAFLVYPQSALGTDYYTCSWAPSTLDTEFAVVATADSTTVTITLPNNRANLQVEANGNVYSSGQSFTVTLDRFQVYQGQSEGDLTGTRVRANRGVAVYSGNVRTLIEYSASRDHLVQQMLPTGAYGTTFQVVPFPDRTVGDSLRIVASTSNTGVFVNGARIDTLGAGEFASYSLSSSSSVTLTASNPVMVVQFVKSQDGRDNTEKADPSMFIIPSVDNYVTSATFATPVYTGGRDPDEDYLNFVTLIIQNGQQGNVRVNGNSLVNPDWQRVSSSDYLTTTFTVESGRSHTVTTTSGARFYGRLYGRADRESYAFPIGFRF</sequence>
<accession>A0A7J7K042</accession>
<organism evidence="2 3">
    <name type="scientific">Bugula neritina</name>
    <name type="common">Brown bryozoan</name>
    <name type="synonym">Sertularia neritina</name>
    <dbReference type="NCBI Taxonomy" id="10212"/>
    <lineage>
        <taxon>Eukaryota</taxon>
        <taxon>Metazoa</taxon>
        <taxon>Spiralia</taxon>
        <taxon>Lophotrochozoa</taxon>
        <taxon>Bryozoa</taxon>
        <taxon>Gymnolaemata</taxon>
        <taxon>Cheilostomatida</taxon>
        <taxon>Flustrina</taxon>
        <taxon>Buguloidea</taxon>
        <taxon>Bugulidae</taxon>
        <taxon>Bugula</taxon>
    </lineage>
</organism>
<name>A0A7J7K042_BUGNE</name>